<dbReference type="Pfam" id="PF00172">
    <property type="entry name" value="Zn_clus"/>
    <property type="match status" value="1"/>
</dbReference>
<dbReference type="InterPro" id="IPR007219">
    <property type="entry name" value="XnlR_reg_dom"/>
</dbReference>
<dbReference type="SUPFAM" id="SSF57667">
    <property type="entry name" value="beta-beta-alpha zinc fingers"/>
    <property type="match status" value="1"/>
</dbReference>
<dbReference type="PROSITE" id="PS00463">
    <property type="entry name" value="ZN2_CY6_FUNGAL_1"/>
    <property type="match status" value="1"/>
</dbReference>
<feature type="compositionally biased region" description="Polar residues" evidence="8">
    <location>
        <begin position="87"/>
        <end position="99"/>
    </location>
</feature>
<dbReference type="EMBL" id="LFIW01000552">
    <property type="protein sequence ID" value="KZL85932.1"/>
    <property type="molecule type" value="Genomic_DNA"/>
</dbReference>
<keyword evidence="5" id="KW-0804">Transcription</keyword>
<dbReference type="PROSITE" id="PS50048">
    <property type="entry name" value="ZN2_CY6_FUNGAL_2"/>
    <property type="match status" value="1"/>
</dbReference>
<feature type="domain" description="C2H2-type" evidence="10">
    <location>
        <begin position="36"/>
        <end position="63"/>
    </location>
</feature>
<dbReference type="AlphaFoldDB" id="A0A161Y8M5"/>
<evidence type="ECO:0000256" key="1">
    <source>
        <dbReference type="ARBA" id="ARBA00022723"/>
    </source>
</evidence>
<feature type="domain" description="C2H2-type" evidence="10">
    <location>
        <begin position="64"/>
        <end position="91"/>
    </location>
</feature>
<dbReference type="CDD" id="cd00067">
    <property type="entry name" value="GAL4"/>
    <property type="match status" value="1"/>
</dbReference>
<dbReference type="GO" id="GO:0003677">
    <property type="term" value="F:DNA binding"/>
    <property type="evidence" value="ECO:0007669"/>
    <property type="project" value="InterPro"/>
</dbReference>
<dbReference type="FunFam" id="3.30.160.60:FF:002343">
    <property type="entry name" value="Zinc finger protein 33A"/>
    <property type="match status" value="1"/>
</dbReference>
<evidence type="ECO:0000313" key="12">
    <source>
        <dbReference type="Proteomes" id="UP000076584"/>
    </source>
</evidence>
<keyword evidence="12" id="KW-1185">Reference proteome</keyword>
<feature type="region of interest" description="Disordered" evidence="8">
    <location>
        <begin position="295"/>
        <end position="336"/>
    </location>
</feature>
<dbReference type="Pfam" id="PF04082">
    <property type="entry name" value="Fungal_trans"/>
    <property type="match status" value="1"/>
</dbReference>
<sequence length="674" mass="75399">MLPAFILFTLWKRPAPQNLDLAHCRFWKGKTAGMLVRCDVCNAEFRRSEHLSRHILRHIGVRPFSCATCGADFSRRDSLQRHMQSHAEASSEANDSGPSKKSRRSCVPRACRNCARSKQRCDGRTPCARCKTRQRNCVYASENQHKARNFSESVALNADEAIDIHVTPESTDTHVHSESFSDIEESLDQQGHFTGTGMSGRNDQPLNPDSYHGFLWSTSHLGPPAFETSDSLFCTPTQWCFPTFDDRNWLNGTVSDDVWNGASQISDTLDTVQWSRRESDSFQERLPSSLLQDNSQLEASDSAANSQDAATGAGYQRVSSTEVATLPSDEAPRPVFTNHSELSSAFQDALGDPASLGGDCGKNAANVEARSRRQNRVVTDGLSYISRSSLLGRDPSNNLDNWRLEDYEHVPNLNPDVYGFISAQYTKLNADNGFYLPFTDQPIPSVEAFNAFVQSYFEHYHPVFPLLHQASFDPNHSHWVLIIAVAATGCGFSVLGTTSTSFILQELLRRSINLYICPQLFDSQICAYFDLPPTIPTDLLRLPMPSLDSLWMAQSSEEWNQELSGLSNLGKQKPLREQVNSFYKTKKIPEATSELNKILLTLAVYRDVGNGWDTASYLNLLRNDECQSHPATPLGWVALQHNHLVSILIHLSLRDLMAFSGWRLDTGSSYQRAS</sequence>
<dbReference type="InterPro" id="IPR001138">
    <property type="entry name" value="Zn2Cys6_DnaBD"/>
</dbReference>
<dbReference type="SUPFAM" id="SSF57701">
    <property type="entry name" value="Zn2/Cys6 DNA-binding domain"/>
    <property type="match status" value="1"/>
</dbReference>
<organism evidence="11 12">
    <name type="scientific">Colletotrichum incanum</name>
    <name type="common">Soybean anthracnose fungus</name>
    <dbReference type="NCBI Taxonomy" id="1573173"/>
    <lineage>
        <taxon>Eukaryota</taxon>
        <taxon>Fungi</taxon>
        <taxon>Dikarya</taxon>
        <taxon>Ascomycota</taxon>
        <taxon>Pezizomycotina</taxon>
        <taxon>Sordariomycetes</taxon>
        <taxon>Hypocreomycetidae</taxon>
        <taxon>Glomerellales</taxon>
        <taxon>Glomerellaceae</taxon>
        <taxon>Colletotrichum</taxon>
        <taxon>Colletotrichum spaethianum species complex</taxon>
    </lineage>
</organism>
<keyword evidence="2 7" id="KW-0863">Zinc-finger</keyword>
<evidence type="ECO:0000256" key="7">
    <source>
        <dbReference type="PROSITE-ProRule" id="PRU00042"/>
    </source>
</evidence>
<reference evidence="11 12" key="1">
    <citation type="submission" date="2015-06" db="EMBL/GenBank/DDBJ databases">
        <title>Survival trade-offs in plant roots during colonization by closely related pathogenic and mutualistic fungi.</title>
        <authorList>
            <person name="Hacquard S."/>
            <person name="Kracher B."/>
            <person name="Hiruma K."/>
            <person name="Weinman A."/>
            <person name="Muench P."/>
            <person name="Garrido Oter R."/>
            <person name="Ver Loren van Themaat E."/>
            <person name="Dallerey J.-F."/>
            <person name="Damm U."/>
            <person name="Henrissat B."/>
            <person name="Lespinet O."/>
            <person name="Thon M."/>
            <person name="Kemen E."/>
            <person name="McHardy A.C."/>
            <person name="Schulze-Lefert P."/>
            <person name="O'Connell R.J."/>
        </authorList>
    </citation>
    <scope>NUCLEOTIDE SEQUENCE [LARGE SCALE GENOMIC DNA]</scope>
    <source>
        <strain evidence="11 12">MAFF 238704</strain>
    </source>
</reference>
<dbReference type="Gene3D" id="3.30.160.60">
    <property type="entry name" value="Classic Zinc Finger"/>
    <property type="match status" value="2"/>
</dbReference>
<dbReference type="STRING" id="1573173.A0A161Y8M5"/>
<dbReference type="Gene3D" id="4.10.240.10">
    <property type="entry name" value="Zn(2)-C6 fungal-type DNA-binding domain"/>
    <property type="match status" value="1"/>
</dbReference>
<dbReference type="GO" id="GO:0008270">
    <property type="term" value="F:zinc ion binding"/>
    <property type="evidence" value="ECO:0007669"/>
    <property type="project" value="UniProtKB-KW"/>
</dbReference>
<dbReference type="Pfam" id="PF00096">
    <property type="entry name" value="zf-C2H2"/>
    <property type="match status" value="2"/>
</dbReference>
<dbReference type="Proteomes" id="UP000076584">
    <property type="component" value="Unassembled WGS sequence"/>
</dbReference>
<evidence type="ECO:0000256" key="8">
    <source>
        <dbReference type="SAM" id="MobiDB-lite"/>
    </source>
</evidence>
<protein>
    <submittedName>
        <fullName evidence="11">Uncharacterized protein</fullName>
    </submittedName>
</protein>
<dbReference type="SMART" id="SM00066">
    <property type="entry name" value="GAL4"/>
    <property type="match status" value="1"/>
</dbReference>
<dbReference type="InterPro" id="IPR013087">
    <property type="entry name" value="Znf_C2H2_type"/>
</dbReference>
<feature type="compositionally biased region" description="Low complexity" evidence="8">
    <location>
        <begin position="299"/>
        <end position="310"/>
    </location>
</feature>
<keyword evidence="3" id="KW-0862">Zinc</keyword>
<dbReference type="PANTHER" id="PTHR47660:SF2">
    <property type="entry name" value="TRANSCRIPTION FACTOR WITH C2H2 AND ZN(2)-CYS(6) DNA BINDING DOMAIN (EUROFUNG)"/>
    <property type="match status" value="1"/>
</dbReference>
<dbReference type="SMART" id="SM00355">
    <property type="entry name" value="ZnF_C2H2"/>
    <property type="match status" value="2"/>
</dbReference>
<feature type="domain" description="Zn(2)-C6 fungal-type" evidence="9">
    <location>
        <begin position="110"/>
        <end position="139"/>
    </location>
</feature>
<dbReference type="InterPro" id="IPR036236">
    <property type="entry name" value="Znf_C2H2_sf"/>
</dbReference>
<dbReference type="PROSITE" id="PS50157">
    <property type="entry name" value="ZINC_FINGER_C2H2_2"/>
    <property type="match status" value="2"/>
</dbReference>
<comment type="caution">
    <text evidence="11">The sequence shown here is derived from an EMBL/GenBank/DDBJ whole genome shotgun (WGS) entry which is preliminary data.</text>
</comment>
<evidence type="ECO:0000256" key="3">
    <source>
        <dbReference type="ARBA" id="ARBA00022833"/>
    </source>
</evidence>
<dbReference type="InterPro" id="IPR036864">
    <property type="entry name" value="Zn2-C6_fun-type_DNA-bd_sf"/>
</dbReference>
<evidence type="ECO:0000256" key="2">
    <source>
        <dbReference type="ARBA" id="ARBA00022771"/>
    </source>
</evidence>
<dbReference type="GO" id="GO:0006351">
    <property type="term" value="P:DNA-templated transcription"/>
    <property type="evidence" value="ECO:0007669"/>
    <property type="project" value="InterPro"/>
</dbReference>
<feature type="region of interest" description="Disordered" evidence="8">
    <location>
        <begin position="80"/>
        <end position="105"/>
    </location>
</feature>
<evidence type="ECO:0000259" key="9">
    <source>
        <dbReference type="PROSITE" id="PS50048"/>
    </source>
</evidence>
<gene>
    <name evidence="11" type="ORF">CI238_06185</name>
</gene>
<keyword evidence="6" id="KW-0539">Nucleus</keyword>
<keyword evidence="1" id="KW-0479">Metal-binding</keyword>
<evidence type="ECO:0000259" key="10">
    <source>
        <dbReference type="PROSITE" id="PS50157"/>
    </source>
</evidence>
<dbReference type="GO" id="GO:0000981">
    <property type="term" value="F:DNA-binding transcription factor activity, RNA polymerase II-specific"/>
    <property type="evidence" value="ECO:0007669"/>
    <property type="project" value="InterPro"/>
</dbReference>
<keyword evidence="4" id="KW-0805">Transcription regulation</keyword>
<evidence type="ECO:0000256" key="5">
    <source>
        <dbReference type="ARBA" id="ARBA00023163"/>
    </source>
</evidence>
<proteinExistence type="predicted"/>
<evidence type="ECO:0000256" key="6">
    <source>
        <dbReference type="ARBA" id="ARBA00023242"/>
    </source>
</evidence>
<name>A0A161Y8M5_COLIC</name>
<dbReference type="PANTHER" id="PTHR47660">
    <property type="entry name" value="TRANSCRIPTION FACTOR WITH C2H2 AND ZN(2)-CYS(6) DNA BINDING DOMAIN (EUROFUNG)-RELATED-RELATED"/>
    <property type="match status" value="1"/>
</dbReference>
<evidence type="ECO:0000313" key="11">
    <source>
        <dbReference type="EMBL" id="KZL85932.1"/>
    </source>
</evidence>
<dbReference type="CDD" id="cd12148">
    <property type="entry name" value="fungal_TF_MHR"/>
    <property type="match status" value="1"/>
</dbReference>
<accession>A0A161Y8M5</accession>
<evidence type="ECO:0000256" key="4">
    <source>
        <dbReference type="ARBA" id="ARBA00023015"/>
    </source>
</evidence>
<dbReference type="PROSITE" id="PS00028">
    <property type="entry name" value="ZINC_FINGER_C2H2_1"/>
    <property type="match status" value="2"/>
</dbReference>